<reference evidence="3 4" key="1">
    <citation type="submission" date="2020-08" db="EMBL/GenBank/DDBJ databases">
        <title>Genomic Encyclopedia of Type Strains, Phase IV (KMG-IV): sequencing the most valuable type-strain genomes for metagenomic binning, comparative biology and taxonomic classification.</title>
        <authorList>
            <person name="Goeker M."/>
        </authorList>
    </citation>
    <scope>NUCLEOTIDE SEQUENCE [LARGE SCALE GENOMIC DNA]</scope>
    <source>
        <strain evidence="3 4">DSM 106146</strain>
    </source>
</reference>
<evidence type="ECO:0000313" key="3">
    <source>
        <dbReference type="EMBL" id="MBB5264453.1"/>
    </source>
</evidence>
<feature type="compositionally biased region" description="Basic and acidic residues" evidence="1">
    <location>
        <begin position="27"/>
        <end position="63"/>
    </location>
</feature>
<dbReference type="GO" id="GO:0051301">
    <property type="term" value="P:cell division"/>
    <property type="evidence" value="ECO:0007669"/>
    <property type="project" value="UniProtKB-KW"/>
</dbReference>
<keyword evidence="2" id="KW-0812">Transmembrane</keyword>
<comment type="caution">
    <text evidence="3">The sequence shown here is derived from an EMBL/GenBank/DDBJ whole genome shotgun (WGS) entry which is preliminary data.</text>
</comment>
<dbReference type="RefSeq" id="WP_183773046.1">
    <property type="nucleotide sequence ID" value="NZ_CAWVEG010000154.1"/>
</dbReference>
<keyword evidence="3" id="KW-0131">Cell cycle</keyword>
<accession>A0A7W8HAJ0</accession>
<keyword evidence="2" id="KW-1133">Transmembrane helix</keyword>
<evidence type="ECO:0000256" key="1">
    <source>
        <dbReference type="SAM" id="MobiDB-lite"/>
    </source>
</evidence>
<feature type="transmembrane region" description="Helical" evidence="2">
    <location>
        <begin position="80"/>
        <end position="99"/>
    </location>
</feature>
<organism evidence="3 4">
    <name type="scientific">Catenibacillus scindens</name>
    <dbReference type="NCBI Taxonomy" id="673271"/>
    <lineage>
        <taxon>Bacteria</taxon>
        <taxon>Bacillati</taxon>
        <taxon>Bacillota</taxon>
        <taxon>Clostridia</taxon>
        <taxon>Lachnospirales</taxon>
        <taxon>Lachnospiraceae</taxon>
        <taxon>Catenibacillus</taxon>
    </lineage>
</organism>
<dbReference type="AlphaFoldDB" id="A0A7W8HAJ0"/>
<name>A0A7W8HAJ0_9FIRM</name>
<proteinExistence type="predicted"/>
<keyword evidence="4" id="KW-1185">Reference proteome</keyword>
<sequence>MPQNRQTVRRQRPSGRTYNMGYVDGNTVRKLEPAPYEDQRRKRERARREQAERRRRAQQDHNRQIAVRNQARVIKIDLKYTLFLGAAVVVTLLMCVYYLNLQSRLTSLNSNISGLKSELTTLTDANQATRERLNNAIDLEKVYELATEELGMHYPTKDQIIYYSGTSDDYVKQYKEIPQSGN</sequence>
<evidence type="ECO:0000256" key="2">
    <source>
        <dbReference type="SAM" id="Phobius"/>
    </source>
</evidence>
<dbReference type="EMBL" id="JACHFW010000005">
    <property type="protein sequence ID" value="MBB5264453.1"/>
    <property type="molecule type" value="Genomic_DNA"/>
</dbReference>
<protein>
    <submittedName>
        <fullName evidence="3">Cell division protein FtsL</fullName>
    </submittedName>
</protein>
<keyword evidence="3" id="KW-0132">Cell division</keyword>
<evidence type="ECO:0000313" key="4">
    <source>
        <dbReference type="Proteomes" id="UP000543642"/>
    </source>
</evidence>
<gene>
    <name evidence="3" type="ORF">HNP82_001580</name>
</gene>
<dbReference type="Proteomes" id="UP000543642">
    <property type="component" value="Unassembled WGS sequence"/>
</dbReference>
<keyword evidence="2" id="KW-0472">Membrane</keyword>
<feature type="region of interest" description="Disordered" evidence="1">
    <location>
        <begin position="1"/>
        <end position="63"/>
    </location>
</feature>